<dbReference type="InterPro" id="IPR057336">
    <property type="entry name" value="GerAC_N"/>
</dbReference>
<dbReference type="Pfam" id="PF05504">
    <property type="entry name" value="Spore_GerAC"/>
    <property type="match status" value="1"/>
</dbReference>
<gene>
    <name evidence="10" type="ORF">QBE51_07085</name>
</gene>
<evidence type="ECO:0000313" key="10">
    <source>
        <dbReference type="EMBL" id="WZL71266.1"/>
    </source>
</evidence>
<dbReference type="PROSITE" id="PS51257">
    <property type="entry name" value="PROKAR_LIPOPROTEIN"/>
    <property type="match status" value="1"/>
</dbReference>
<comment type="similarity">
    <text evidence="2">Belongs to the GerABKC lipoprotein family.</text>
</comment>
<evidence type="ECO:0000256" key="3">
    <source>
        <dbReference type="ARBA" id="ARBA00022544"/>
    </source>
</evidence>
<proteinExistence type="inferred from homology"/>
<dbReference type="InterPro" id="IPR008844">
    <property type="entry name" value="Spore_GerAC-like"/>
</dbReference>
<dbReference type="Pfam" id="PF25198">
    <property type="entry name" value="Spore_GerAC_N"/>
    <property type="match status" value="1"/>
</dbReference>
<dbReference type="PANTHER" id="PTHR35789:SF1">
    <property type="entry name" value="SPORE GERMINATION PROTEIN B3"/>
    <property type="match status" value="1"/>
</dbReference>
<keyword evidence="3" id="KW-0309">Germination</keyword>
<sequence>MKILRIACLLLITIFLAGCWDRIEIEEFAFVSVIGLDEGEHGKVRVTFLIINPQIGTSTNIQVDEPPNDIITFLSDDLVSCRELASTSVARRLTFSHTKAIIVSEAFAKSDRFFPMLEATQRDRDFRRDINLIVCKEKASEFIRNNHPPFDIRASKYYEFITSRWEDVGFVPLSNLHRLSLRTLDDLGLFLVTYATTKPDDPKTNFDSEGDFIAGQIDKLDENPLQMMGSAVFKKGKMIGKMTGDETRLSQILRPNVITNNILATFPDPLNEEEKVSAKIARRKNKIKIKITDDYPIIDVTVPLVLSITSIPSETDYVTNIKNQELLKNSIQKRMESITMELVKKTQKEFGGEPFLWSEIARRKFWLFEDFNKYNWPEKYKNAKVTVKYDIRIEDFGKHYKPPKL</sequence>
<keyword evidence="7" id="KW-0449">Lipoprotein</keyword>
<comment type="subcellular location">
    <subcellularLocation>
        <location evidence="1">Membrane</location>
        <topology evidence="1">Lipid-anchor</topology>
    </subcellularLocation>
</comment>
<evidence type="ECO:0000313" key="11">
    <source>
        <dbReference type="Proteomes" id="UP001486565"/>
    </source>
</evidence>
<dbReference type="InterPro" id="IPR038501">
    <property type="entry name" value="Spore_GerAC_C_sf"/>
</dbReference>
<dbReference type="RefSeq" id="WP_341878229.1">
    <property type="nucleotide sequence ID" value="NZ_CP121687.1"/>
</dbReference>
<keyword evidence="11" id="KW-1185">Reference proteome</keyword>
<dbReference type="EMBL" id="CP121687">
    <property type="protein sequence ID" value="WZL71266.1"/>
    <property type="molecule type" value="Genomic_DNA"/>
</dbReference>
<keyword evidence="4" id="KW-0732">Signal</keyword>
<feature type="domain" description="Spore germination protein N-terminal" evidence="9">
    <location>
        <begin position="21"/>
        <end position="188"/>
    </location>
</feature>
<keyword evidence="5" id="KW-0472">Membrane</keyword>
<evidence type="ECO:0000256" key="7">
    <source>
        <dbReference type="ARBA" id="ARBA00023288"/>
    </source>
</evidence>
<dbReference type="InterPro" id="IPR046953">
    <property type="entry name" value="Spore_GerAC-like_C"/>
</dbReference>
<organism evidence="10 11">
    <name type="scientific">Defluviitalea saccharophila</name>
    <dbReference type="NCBI Taxonomy" id="879970"/>
    <lineage>
        <taxon>Bacteria</taxon>
        <taxon>Bacillati</taxon>
        <taxon>Bacillota</taxon>
        <taxon>Clostridia</taxon>
        <taxon>Lachnospirales</taxon>
        <taxon>Defluviitaleaceae</taxon>
        <taxon>Defluviitalea</taxon>
    </lineage>
</organism>
<evidence type="ECO:0000256" key="6">
    <source>
        <dbReference type="ARBA" id="ARBA00023139"/>
    </source>
</evidence>
<feature type="domain" description="Spore germination GerAC-like C-terminal" evidence="8">
    <location>
        <begin position="228"/>
        <end position="397"/>
    </location>
</feature>
<keyword evidence="6" id="KW-0564">Palmitate</keyword>
<evidence type="ECO:0000259" key="9">
    <source>
        <dbReference type="Pfam" id="PF25198"/>
    </source>
</evidence>
<dbReference type="PANTHER" id="PTHR35789">
    <property type="entry name" value="SPORE GERMINATION PROTEIN B3"/>
    <property type="match status" value="1"/>
</dbReference>
<protein>
    <submittedName>
        <fullName evidence="10">Ger(X)C family spore germination protein</fullName>
    </submittedName>
</protein>
<evidence type="ECO:0000256" key="4">
    <source>
        <dbReference type="ARBA" id="ARBA00022729"/>
    </source>
</evidence>
<evidence type="ECO:0000259" key="8">
    <source>
        <dbReference type="Pfam" id="PF05504"/>
    </source>
</evidence>
<reference evidence="10 11" key="1">
    <citation type="submission" date="2023-03" db="EMBL/GenBank/DDBJ databases">
        <title>Novel Species.</title>
        <authorList>
            <person name="Ma S."/>
        </authorList>
    </citation>
    <scope>NUCLEOTIDE SEQUENCE [LARGE SCALE GENOMIC DNA]</scope>
    <source>
        <strain evidence="10 11">LIND6LT2</strain>
    </source>
</reference>
<evidence type="ECO:0000256" key="1">
    <source>
        <dbReference type="ARBA" id="ARBA00004635"/>
    </source>
</evidence>
<dbReference type="Proteomes" id="UP001486565">
    <property type="component" value="Chromosome"/>
</dbReference>
<evidence type="ECO:0000256" key="5">
    <source>
        <dbReference type="ARBA" id="ARBA00023136"/>
    </source>
</evidence>
<dbReference type="Gene3D" id="3.30.300.210">
    <property type="entry name" value="Nutrient germinant receptor protein C, domain 3"/>
    <property type="match status" value="1"/>
</dbReference>
<accession>A0ABZ2YB30</accession>
<dbReference type="NCBIfam" id="TIGR02887">
    <property type="entry name" value="spore_ger_x_C"/>
    <property type="match status" value="1"/>
</dbReference>
<name>A0ABZ2YB30_9FIRM</name>
<evidence type="ECO:0000256" key="2">
    <source>
        <dbReference type="ARBA" id="ARBA00007886"/>
    </source>
</evidence>